<name>A0A315E857_9BURK</name>
<accession>A0A315E857</accession>
<comment type="similarity">
    <text evidence="2">Belongs to the TPS (TC 1.B.20) family.</text>
</comment>
<sequence>MRILCLYFCRKYFAVLILLGSAQAGVAQVLQYPPDRAGQLMQQLQTDPSLRPEAAPTLPKLVPPVAQPVPPSVATPGEETFLFKAIVVSGNTLVSTSQIEAMLAPWLGKHVSLAQLQQAVAQISLLYRDQGWLAQAVLPDQDVSEGHVAITVIEGKLGRVILQVQETQAQLGDMVRRRVQSLIQNRMQLGQAIQFNDMDWALLVAGDLPGVSVSGSLQAGGLPGTSDLLVKVENTPLLVGQGSTDNMGSRSTGIVRLNTQLQVNSPFGTGEQFSFSASKNTGSTYVRAAVSTPVGIEEWRGLSFNAEVSRMNYRILDKYKPDGARLRPEGFSDVYGLHLLGPWLRTSNTNLSLDLGLEYRNAVDKSDLEVPGTLGVVRRTQVHSRTMALNLSHMDGLWGGGNNLAGLVHTRGSVNLGPSGPASMDATEARTQGDFEKMRLTVSRLQFIDGKHSIFMAASKQWASKNLDSSEKLYLGGASGVRAFPNSEAGGSTGVTATLELRRDWSAQWQTTLFYDYGRVTQFKVPVRADGTTLLNDQSNELMLHGRGVSVTYRFVSGAEVKATVSRRVSPNPRPTSEGKDNDGTLRLNRVWLTASIPF</sequence>
<evidence type="ECO:0000256" key="2">
    <source>
        <dbReference type="ARBA" id="ARBA00009055"/>
    </source>
</evidence>
<comment type="caution">
    <text evidence="11">The sequence shown here is derived from an EMBL/GenBank/DDBJ whole genome shotgun (WGS) entry which is preliminary data.</text>
</comment>
<protein>
    <recommendedName>
        <fullName evidence="10">POTRA domain-containing protein</fullName>
    </recommendedName>
</protein>
<evidence type="ECO:0000256" key="8">
    <source>
        <dbReference type="ARBA" id="ARBA00023237"/>
    </source>
</evidence>
<keyword evidence="9" id="KW-0732">Signal</keyword>
<evidence type="ECO:0000313" key="12">
    <source>
        <dbReference type="Proteomes" id="UP000250790"/>
    </source>
</evidence>
<comment type="subcellular location">
    <subcellularLocation>
        <location evidence="1">Cell outer membrane</location>
    </subcellularLocation>
</comment>
<dbReference type="EMBL" id="NESN01000002">
    <property type="protein sequence ID" value="PUE53903.1"/>
    <property type="molecule type" value="Genomic_DNA"/>
</dbReference>
<evidence type="ECO:0000256" key="5">
    <source>
        <dbReference type="ARBA" id="ARBA00022692"/>
    </source>
</evidence>
<evidence type="ECO:0000259" key="10">
    <source>
        <dbReference type="PROSITE" id="PS51779"/>
    </source>
</evidence>
<evidence type="ECO:0000256" key="9">
    <source>
        <dbReference type="SAM" id="SignalP"/>
    </source>
</evidence>
<dbReference type="GO" id="GO:0098046">
    <property type="term" value="C:type V protein secretion system complex"/>
    <property type="evidence" value="ECO:0007669"/>
    <property type="project" value="TreeGrafter"/>
</dbReference>
<dbReference type="PANTHER" id="PTHR34597:SF1">
    <property type="entry name" value="HEME_HEMOPEXIN TRANSPORTER PROTEIN HUXB"/>
    <property type="match status" value="1"/>
</dbReference>
<dbReference type="Gene3D" id="2.40.160.50">
    <property type="entry name" value="membrane protein fhac: a member of the omp85/tpsb transporter family"/>
    <property type="match status" value="1"/>
</dbReference>
<dbReference type="AlphaFoldDB" id="A0A315E857"/>
<gene>
    <name evidence="11" type="ORF">B9Z37_04730</name>
</gene>
<dbReference type="Gene3D" id="3.10.20.310">
    <property type="entry name" value="membrane protein fhac"/>
    <property type="match status" value="1"/>
</dbReference>
<feature type="signal peptide" evidence="9">
    <location>
        <begin position="1"/>
        <end position="24"/>
    </location>
</feature>
<dbReference type="Proteomes" id="UP000250790">
    <property type="component" value="Unassembled WGS sequence"/>
</dbReference>
<keyword evidence="6" id="KW-0653">Protein transport</keyword>
<evidence type="ECO:0000256" key="7">
    <source>
        <dbReference type="ARBA" id="ARBA00023136"/>
    </source>
</evidence>
<evidence type="ECO:0000256" key="3">
    <source>
        <dbReference type="ARBA" id="ARBA00022448"/>
    </source>
</evidence>
<keyword evidence="8" id="KW-0998">Cell outer membrane</keyword>
<dbReference type="InterPro" id="IPR013686">
    <property type="entry name" value="Polypept-transport_assoc_ShlB"/>
</dbReference>
<dbReference type="Pfam" id="PF08479">
    <property type="entry name" value="POTRA_2"/>
    <property type="match status" value="1"/>
</dbReference>
<feature type="chain" id="PRO_5016388524" description="POTRA domain-containing protein" evidence="9">
    <location>
        <begin position="25"/>
        <end position="599"/>
    </location>
</feature>
<dbReference type="PROSITE" id="PS51779">
    <property type="entry name" value="POTRA"/>
    <property type="match status" value="1"/>
</dbReference>
<reference evidence="11 12" key="1">
    <citation type="submission" date="2017-04" db="EMBL/GenBank/DDBJ databases">
        <title>Unexpected and diverse lifestyles within the genus Limnohabitans.</title>
        <authorList>
            <person name="Kasalicky V."/>
            <person name="Mehrshad M."/>
            <person name="Andrei S.-A."/>
            <person name="Salcher M."/>
            <person name="Kratochvilova H."/>
            <person name="Simek K."/>
            <person name="Ghai R."/>
        </authorList>
    </citation>
    <scope>NUCLEOTIDE SEQUENCE [LARGE SCALE GENOMIC DNA]</scope>
    <source>
        <strain evidence="11 12">II-B4</strain>
    </source>
</reference>
<evidence type="ECO:0000256" key="6">
    <source>
        <dbReference type="ARBA" id="ARBA00022927"/>
    </source>
</evidence>
<organism evidence="11 12">
    <name type="scientific">Limnohabitans parvus II-B4</name>
    <dbReference type="NCBI Taxonomy" id="1293052"/>
    <lineage>
        <taxon>Bacteria</taxon>
        <taxon>Pseudomonadati</taxon>
        <taxon>Pseudomonadota</taxon>
        <taxon>Betaproteobacteria</taxon>
        <taxon>Burkholderiales</taxon>
        <taxon>Comamonadaceae</taxon>
        <taxon>Limnohabitans</taxon>
    </lineage>
</organism>
<proteinExistence type="inferred from homology"/>
<feature type="domain" description="POTRA" evidence="10">
    <location>
        <begin position="81"/>
        <end position="155"/>
    </location>
</feature>
<evidence type="ECO:0000313" key="11">
    <source>
        <dbReference type="EMBL" id="PUE53903.1"/>
    </source>
</evidence>
<dbReference type="GO" id="GO:0009279">
    <property type="term" value="C:cell outer membrane"/>
    <property type="evidence" value="ECO:0007669"/>
    <property type="project" value="UniProtKB-SubCell"/>
</dbReference>
<dbReference type="GO" id="GO:0008320">
    <property type="term" value="F:protein transmembrane transporter activity"/>
    <property type="evidence" value="ECO:0007669"/>
    <property type="project" value="TreeGrafter"/>
</dbReference>
<dbReference type="PANTHER" id="PTHR34597">
    <property type="entry name" value="SLR1661 PROTEIN"/>
    <property type="match status" value="1"/>
</dbReference>
<keyword evidence="3" id="KW-0813">Transport</keyword>
<keyword evidence="5" id="KW-0812">Transmembrane</keyword>
<evidence type="ECO:0000256" key="4">
    <source>
        <dbReference type="ARBA" id="ARBA00022452"/>
    </source>
</evidence>
<dbReference type="InterPro" id="IPR005565">
    <property type="entry name" value="Hemolysn_activator_HlyB_C"/>
</dbReference>
<keyword evidence="4" id="KW-1134">Transmembrane beta strand</keyword>
<dbReference type="GO" id="GO:0046819">
    <property type="term" value="P:protein secretion by the type V secretion system"/>
    <property type="evidence" value="ECO:0007669"/>
    <property type="project" value="TreeGrafter"/>
</dbReference>
<dbReference type="InterPro" id="IPR051544">
    <property type="entry name" value="TPS_OM_transporter"/>
</dbReference>
<dbReference type="OrthoDB" id="572300at2"/>
<keyword evidence="7" id="KW-0472">Membrane</keyword>
<keyword evidence="12" id="KW-1185">Reference proteome</keyword>
<dbReference type="InterPro" id="IPR034746">
    <property type="entry name" value="POTRA"/>
</dbReference>
<dbReference type="Pfam" id="PF03865">
    <property type="entry name" value="ShlB"/>
    <property type="match status" value="1"/>
</dbReference>
<evidence type="ECO:0000256" key="1">
    <source>
        <dbReference type="ARBA" id="ARBA00004442"/>
    </source>
</evidence>